<evidence type="ECO:0000313" key="8">
    <source>
        <dbReference type="Proteomes" id="UP000266340"/>
    </source>
</evidence>
<evidence type="ECO:0000256" key="3">
    <source>
        <dbReference type="ARBA" id="ARBA00023157"/>
    </source>
</evidence>
<evidence type="ECO:0000256" key="2">
    <source>
        <dbReference type="ARBA" id="ARBA00022833"/>
    </source>
</evidence>
<evidence type="ECO:0000256" key="4">
    <source>
        <dbReference type="ARBA" id="ARBA00023186"/>
    </source>
</evidence>
<dbReference type="Proteomes" id="UP000266340">
    <property type="component" value="Unassembled WGS sequence"/>
</dbReference>
<accession>A0A398CFX5</accession>
<dbReference type="InterPro" id="IPR016154">
    <property type="entry name" value="Heat_shock_Hsp33_C"/>
</dbReference>
<protein>
    <recommendedName>
        <fullName evidence="6">33 kDa chaperonin</fullName>
    </recommendedName>
    <alternativeName>
        <fullName evidence="6">Heat shock protein 33 homolog</fullName>
        <shortName evidence="6">HSP33</shortName>
    </alternativeName>
</protein>
<dbReference type="GO" id="GO:0051082">
    <property type="term" value="F:unfolded protein binding"/>
    <property type="evidence" value="ECO:0007669"/>
    <property type="project" value="UniProtKB-UniRule"/>
</dbReference>
<dbReference type="InterPro" id="IPR000397">
    <property type="entry name" value="Heat_shock_Hsp33"/>
</dbReference>
<organism evidence="7 8">
    <name type="scientific">Cohnella faecalis</name>
    <dbReference type="NCBI Taxonomy" id="2315694"/>
    <lineage>
        <taxon>Bacteria</taxon>
        <taxon>Bacillati</taxon>
        <taxon>Bacillota</taxon>
        <taxon>Bacilli</taxon>
        <taxon>Bacillales</taxon>
        <taxon>Paenibacillaceae</taxon>
        <taxon>Cohnella</taxon>
    </lineage>
</organism>
<keyword evidence="1 6" id="KW-0963">Cytoplasm</keyword>
<keyword evidence="2 6" id="KW-0862">Zinc</keyword>
<comment type="caution">
    <text evidence="7">The sequence shown here is derived from an EMBL/GenBank/DDBJ whole genome shotgun (WGS) entry which is preliminary data.</text>
</comment>
<dbReference type="AlphaFoldDB" id="A0A398CFX5"/>
<dbReference type="InterPro" id="IPR016153">
    <property type="entry name" value="Heat_shock_Hsp33_N"/>
</dbReference>
<dbReference type="GO" id="GO:0042026">
    <property type="term" value="P:protein refolding"/>
    <property type="evidence" value="ECO:0007669"/>
    <property type="project" value="TreeGrafter"/>
</dbReference>
<feature type="disulfide bond" description="Redox-active" evidence="6">
    <location>
        <begin position="236"/>
        <end position="238"/>
    </location>
</feature>
<evidence type="ECO:0000256" key="1">
    <source>
        <dbReference type="ARBA" id="ARBA00022490"/>
    </source>
</evidence>
<evidence type="ECO:0000256" key="6">
    <source>
        <dbReference type="HAMAP-Rule" id="MF_00117"/>
    </source>
</evidence>
<gene>
    <name evidence="6 7" type="primary">hslO</name>
    <name evidence="7" type="ORF">D3H35_23460</name>
</gene>
<evidence type="ECO:0000256" key="5">
    <source>
        <dbReference type="ARBA" id="ARBA00023284"/>
    </source>
</evidence>
<dbReference type="SUPFAM" id="SSF64397">
    <property type="entry name" value="Hsp33 domain"/>
    <property type="match status" value="1"/>
</dbReference>
<dbReference type="HAMAP" id="MF_00117">
    <property type="entry name" value="HslO"/>
    <property type="match status" value="1"/>
</dbReference>
<comment type="subcellular location">
    <subcellularLocation>
        <location evidence="6">Cytoplasm</location>
    </subcellularLocation>
</comment>
<comment type="PTM">
    <text evidence="6">Under oxidizing conditions two disulfide bonds are formed involving the reactive cysteines. Under reducing conditions zinc is bound to the reactive cysteines and the protein is inactive.</text>
</comment>
<comment type="similarity">
    <text evidence="6">Belongs to the HSP33 family.</text>
</comment>
<dbReference type="OrthoDB" id="9776534at2"/>
<sequence>MLDELVRGTAWNGGLRVFAARTTRLVSELQRRHGTFPTATAALGRAATIGAMMGVMMKGDNKLTIQVKGDGPLGQIVIDANAIGEVRGYVDHPHVHLPSNEHGKLDVAGAVGRSGFIYVIKDLGLREPYGGSVPIISGELGEDFTLYFADSEQTPSAVGVGVLVETDNSVVHAGGFIVQVLPGLSDEQLDRLEHALASMPHVTALLDQGESPESILKFLLGDDVTIHETIEPIFKCKCSRERVERTLFTLGPKELRSLIDEDGEAEVVCPFCNEAYHFTGEQLESLHNRASSELQ</sequence>
<dbReference type="SUPFAM" id="SSF118352">
    <property type="entry name" value="HSP33 redox switch-like"/>
    <property type="match status" value="1"/>
</dbReference>
<keyword evidence="4 6" id="KW-0143">Chaperone</keyword>
<dbReference type="PANTHER" id="PTHR30111:SF1">
    <property type="entry name" value="33 KDA CHAPERONIN"/>
    <property type="match status" value="1"/>
</dbReference>
<dbReference type="Gene3D" id="3.90.1280.10">
    <property type="entry name" value="HSP33 redox switch-like"/>
    <property type="match status" value="1"/>
</dbReference>
<dbReference type="CDD" id="cd00498">
    <property type="entry name" value="Hsp33"/>
    <property type="match status" value="1"/>
</dbReference>
<keyword evidence="3 6" id="KW-1015">Disulfide bond</keyword>
<name>A0A398CFX5_9BACL</name>
<dbReference type="EMBL" id="QXJM01000040">
    <property type="protein sequence ID" value="RIE01335.1"/>
    <property type="molecule type" value="Genomic_DNA"/>
</dbReference>
<dbReference type="PIRSF" id="PIRSF005261">
    <property type="entry name" value="Heat_shock_Hsp33"/>
    <property type="match status" value="1"/>
</dbReference>
<reference evidence="7 8" key="1">
    <citation type="submission" date="2018-09" db="EMBL/GenBank/DDBJ databases">
        <title>Cohnella cavernae sp. nov., isolated from a karst cave.</title>
        <authorList>
            <person name="Zhu H."/>
        </authorList>
    </citation>
    <scope>NUCLEOTIDE SEQUENCE [LARGE SCALE GENOMIC DNA]</scope>
    <source>
        <strain evidence="7 8">K2E09-144</strain>
    </source>
</reference>
<dbReference type="NCBIfam" id="NF001033">
    <property type="entry name" value="PRK00114.1"/>
    <property type="match status" value="1"/>
</dbReference>
<dbReference type="PANTHER" id="PTHR30111">
    <property type="entry name" value="33 KDA CHAPERONIN"/>
    <property type="match status" value="1"/>
</dbReference>
<comment type="function">
    <text evidence="6">Redox regulated molecular chaperone. Protects both thermally unfolding and oxidatively damaged proteins from irreversible aggregation. Plays an important role in the bacterial defense system toward oxidative stress.</text>
</comment>
<dbReference type="RefSeq" id="WP_119151594.1">
    <property type="nucleotide sequence ID" value="NZ_JBHSOV010000052.1"/>
</dbReference>
<keyword evidence="5 6" id="KW-0676">Redox-active center</keyword>
<evidence type="ECO:0000313" key="7">
    <source>
        <dbReference type="EMBL" id="RIE01335.1"/>
    </source>
</evidence>
<dbReference type="Pfam" id="PF01430">
    <property type="entry name" value="HSP33"/>
    <property type="match status" value="1"/>
</dbReference>
<proteinExistence type="inferred from homology"/>
<feature type="disulfide bond" description="Redox-active" evidence="6">
    <location>
        <begin position="269"/>
        <end position="272"/>
    </location>
</feature>
<dbReference type="GO" id="GO:0044183">
    <property type="term" value="F:protein folding chaperone"/>
    <property type="evidence" value="ECO:0007669"/>
    <property type="project" value="TreeGrafter"/>
</dbReference>
<dbReference type="Gene3D" id="3.55.30.10">
    <property type="entry name" value="Hsp33 domain"/>
    <property type="match status" value="1"/>
</dbReference>
<dbReference type="GO" id="GO:0005737">
    <property type="term" value="C:cytoplasm"/>
    <property type="evidence" value="ECO:0007669"/>
    <property type="project" value="UniProtKB-SubCell"/>
</dbReference>
<keyword evidence="8" id="KW-1185">Reference proteome</keyword>